<dbReference type="EMBL" id="MTQA01000238">
    <property type="protein sequence ID" value="PNP73907.1"/>
    <property type="molecule type" value="Genomic_DNA"/>
</dbReference>
<evidence type="ECO:0000313" key="2">
    <source>
        <dbReference type="Proteomes" id="UP000236664"/>
    </source>
</evidence>
<keyword evidence="2" id="KW-1185">Reference proteome</keyword>
<proteinExistence type="predicted"/>
<accession>A0A2K0VV51</accession>
<name>A0A2K0VV51_GIBNY</name>
<dbReference type="AlphaFoldDB" id="A0A2K0VV51"/>
<sequence length="317" mass="35509">MRRDLDKHWYSRVYVEAHNRGIVEVESVKVMLLLANASTGLPPLPSGYETNVQNGTVISTAEWQTVGIQTISNLNVVFPQVAAFKLPSTMLPPPSSLPGQSHYCVLALLHCPEDPFTNTETNTDNLTITDRKVALRNLHIVPFVGTPPGRAGTWQRLDVYRQPGDERQKELIIAGPSFAGRVLVLLPPDLKVERAIGLEQCDRPKFVDKWAEKHTEKLHDFMKRGRFRFQACQQMLLDIRRVGKGHVFSVETKKGVVGILRGLCLEPGKRYPFFVYIEPTELAIGKPRTIEVVVRDVDGCGVQSGSTYKLALVEDQD</sequence>
<evidence type="ECO:0000313" key="1">
    <source>
        <dbReference type="EMBL" id="PNP73907.1"/>
    </source>
</evidence>
<dbReference type="Proteomes" id="UP000236664">
    <property type="component" value="Unassembled WGS sequence"/>
</dbReference>
<reference evidence="1 2" key="1">
    <citation type="submission" date="2017-06" db="EMBL/GenBank/DDBJ databases">
        <title>Genome of Fusarium nygamai isolate CS10214.</title>
        <authorList>
            <person name="Gardiner D.M."/>
            <person name="Obanor F."/>
            <person name="Kazan K."/>
        </authorList>
    </citation>
    <scope>NUCLEOTIDE SEQUENCE [LARGE SCALE GENOMIC DNA]</scope>
    <source>
        <strain evidence="1 2">CS10214</strain>
    </source>
</reference>
<protein>
    <submittedName>
        <fullName evidence="1">Uncharacterized protein</fullName>
    </submittedName>
</protein>
<comment type="caution">
    <text evidence="1">The sequence shown here is derived from an EMBL/GenBank/DDBJ whole genome shotgun (WGS) entry which is preliminary data.</text>
</comment>
<gene>
    <name evidence="1" type="ORF">FNYG_12758</name>
</gene>
<organism evidence="1 2">
    <name type="scientific">Gibberella nygamai</name>
    <name type="common">Bean root rot disease fungus</name>
    <name type="synonym">Fusarium nygamai</name>
    <dbReference type="NCBI Taxonomy" id="42673"/>
    <lineage>
        <taxon>Eukaryota</taxon>
        <taxon>Fungi</taxon>
        <taxon>Dikarya</taxon>
        <taxon>Ascomycota</taxon>
        <taxon>Pezizomycotina</taxon>
        <taxon>Sordariomycetes</taxon>
        <taxon>Hypocreomycetidae</taxon>
        <taxon>Hypocreales</taxon>
        <taxon>Nectriaceae</taxon>
        <taxon>Fusarium</taxon>
        <taxon>Fusarium fujikuroi species complex</taxon>
    </lineage>
</organism>